<evidence type="ECO:0000313" key="6">
    <source>
        <dbReference type="Proteomes" id="UP001166093"/>
    </source>
</evidence>
<dbReference type="PANTHER" id="PTHR12098:SF5">
    <property type="entry name" value="E3 UBIQUITIN-PROTEIN LIGASE PELLINO HOMOLOG 2"/>
    <property type="match status" value="1"/>
</dbReference>
<evidence type="ECO:0000256" key="2">
    <source>
        <dbReference type="ARBA" id="ARBA00022553"/>
    </source>
</evidence>
<evidence type="ECO:0000256" key="1">
    <source>
        <dbReference type="ARBA" id="ARBA00005639"/>
    </source>
</evidence>
<feature type="domain" description="Pellino FHA" evidence="3">
    <location>
        <begin position="98"/>
        <end position="304"/>
    </location>
</feature>
<evidence type="ECO:0000313" key="5">
    <source>
        <dbReference type="EMBL" id="MBN3276044.1"/>
    </source>
</evidence>
<dbReference type="InterPro" id="IPR048335">
    <property type="entry name" value="Pellino_RING"/>
</dbReference>
<protein>
    <submittedName>
        <fullName evidence="5">PELI2 ligase</fullName>
    </submittedName>
</protein>
<evidence type="ECO:0000259" key="4">
    <source>
        <dbReference type="Pfam" id="PF20723"/>
    </source>
</evidence>
<feature type="domain" description="Pellino RING" evidence="4">
    <location>
        <begin position="309"/>
        <end position="456"/>
    </location>
</feature>
<dbReference type="PANTHER" id="PTHR12098">
    <property type="entry name" value="E3 UBIQUITIN-PROTEIN LIGASE PELLINO-RELATED"/>
    <property type="match status" value="1"/>
</dbReference>
<gene>
    <name evidence="5" type="primary">Peli2_1</name>
    <name evidence="5" type="ORF">GTO93_0003136</name>
</gene>
<dbReference type="InterPro" id="IPR006800">
    <property type="entry name" value="Pellino_fam"/>
</dbReference>
<dbReference type="Proteomes" id="UP001166093">
    <property type="component" value="Unassembled WGS sequence"/>
</dbReference>
<accession>A0ABS2XPI9</accession>
<keyword evidence="2" id="KW-0597">Phosphoprotein</keyword>
<name>A0ABS2XPI9_POLSP</name>
<organism evidence="5 6">
    <name type="scientific">Polyodon spathula</name>
    <name type="common">North American paddlefish</name>
    <name type="synonym">Squalus spathula</name>
    <dbReference type="NCBI Taxonomy" id="7913"/>
    <lineage>
        <taxon>Eukaryota</taxon>
        <taxon>Metazoa</taxon>
        <taxon>Chordata</taxon>
        <taxon>Craniata</taxon>
        <taxon>Vertebrata</taxon>
        <taxon>Euteleostomi</taxon>
        <taxon>Actinopterygii</taxon>
        <taxon>Chondrostei</taxon>
        <taxon>Acipenseriformes</taxon>
        <taxon>Polyodontidae</taxon>
        <taxon>Polyodon</taxon>
    </lineage>
</organism>
<feature type="non-terminal residue" evidence="5">
    <location>
        <position position="456"/>
    </location>
</feature>
<dbReference type="Pfam" id="PF04710">
    <property type="entry name" value="Pellino_FHA"/>
    <property type="match status" value="2"/>
</dbReference>
<dbReference type="Pfam" id="PF20723">
    <property type="entry name" value="Pellino_RING"/>
    <property type="match status" value="1"/>
</dbReference>
<evidence type="ECO:0000259" key="3">
    <source>
        <dbReference type="Pfam" id="PF04710"/>
    </source>
</evidence>
<comment type="caution">
    <text evidence="5">The sequence shown here is derived from an EMBL/GenBank/DDBJ whole genome shotgun (WGS) entry which is preliminary data.</text>
</comment>
<sequence>MFSTSQEEHCAPNKDPVKYGELVVLGYNGSLPNGDRGRRKSRFSLYKRAKANGVKPSTVHVINTPQASKERDSCLRDLAIPATLTPPCKHSETRRRFDSSLAVHCKGQHSVSYTLSRNQTVVVEYCHDEETDMFQIGRSTESPIDFVVTDTVSGGLGGEETPVTQSTISRFACRVVCERSPPYTARIYAAGFDTSRNIFLGEKAAKWKNPDGHMDGLTTNGVLVMHPRGGFTEESKPGVWREISVCGDVHTLRETRSAQTRGKLVESESNVLQDGSLVDLCGATLLWRTADGLFHTPTLKHIEALRQEMNAARPQCPVGLNTLAFPSMQRSRDLTVLEDKQPWVYLSCGHVHGYHNWGHRSEREPNALRECPMCRTVGPYVPLWLGSEPAFYVDSGAPTHVFVPCGHVCSEKSAKYWSEIPLPHGTHAFHAACPFCATQLGTTQACAKLIFQAPID</sequence>
<proteinExistence type="inferred from homology"/>
<dbReference type="GO" id="GO:0016874">
    <property type="term" value="F:ligase activity"/>
    <property type="evidence" value="ECO:0007669"/>
    <property type="project" value="UniProtKB-KW"/>
</dbReference>
<feature type="domain" description="Pellino FHA" evidence="3">
    <location>
        <begin position="13"/>
        <end position="70"/>
    </location>
</feature>
<keyword evidence="5" id="KW-0436">Ligase</keyword>
<comment type="similarity">
    <text evidence="1">Belongs to the pellino family.</text>
</comment>
<dbReference type="EMBL" id="JAAWVQ010056480">
    <property type="protein sequence ID" value="MBN3276044.1"/>
    <property type="molecule type" value="Genomic_DNA"/>
</dbReference>
<reference evidence="5" key="1">
    <citation type="journal article" date="2021" name="Cell">
        <title>Tracing the genetic footprints of vertebrate landing in non-teleost ray-finned fishes.</title>
        <authorList>
            <person name="Bi X."/>
            <person name="Wang K."/>
            <person name="Yang L."/>
            <person name="Pan H."/>
            <person name="Jiang H."/>
            <person name="Wei Q."/>
            <person name="Fang M."/>
            <person name="Yu H."/>
            <person name="Zhu C."/>
            <person name="Cai Y."/>
            <person name="He Y."/>
            <person name="Gan X."/>
            <person name="Zeng H."/>
            <person name="Yu D."/>
            <person name="Zhu Y."/>
            <person name="Jiang H."/>
            <person name="Qiu Q."/>
            <person name="Yang H."/>
            <person name="Zhang Y.E."/>
            <person name="Wang W."/>
            <person name="Zhu M."/>
            <person name="He S."/>
            <person name="Zhang G."/>
        </authorList>
    </citation>
    <scope>NUCLEOTIDE SEQUENCE</scope>
    <source>
        <strain evidence="5">Pddl_001</strain>
    </source>
</reference>
<keyword evidence="6" id="KW-1185">Reference proteome</keyword>
<feature type="non-terminal residue" evidence="5">
    <location>
        <position position="1"/>
    </location>
</feature>
<dbReference type="InterPro" id="IPR048334">
    <property type="entry name" value="Pellino_FHA"/>
</dbReference>
<dbReference type="PIRSF" id="PIRSF038886">
    <property type="entry name" value="Pellino"/>
    <property type="match status" value="1"/>
</dbReference>